<reference evidence="1 2" key="1">
    <citation type="journal article" date="2010" name="DNA Res.">
        <title>Bacterial lifestyle in a deep-sea hydrothermal vent chimney revealed by the genome sequence of the thermophilic bacterium Deferribacter desulfuricans SSM1.</title>
        <authorList>
            <person name="Takaki Y."/>
            <person name="Shimamura S."/>
            <person name="Nakagawa S."/>
            <person name="Fukuhara Y."/>
            <person name="Horikawa H."/>
            <person name="Ankai A."/>
            <person name="Harada T."/>
            <person name="Hosoyama A."/>
            <person name="Oguchi A."/>
            <person name="Fukui S."/>
            <person name="Fujita N."/>
            <person name="Takami H."/>
            <person name="Takai K."/>
        </authorList>
    </citation>
    <scope>NUCLEOTIDE SEQUENCE [LARGE SCALE GENOMIC DNA]</scope>
    <source>
        <strain evidence="2">DSM 14783 / JCM 11476 / NBRC 101012 / SSM1</strain>
        <plasmid evidence="2">Plasmid megaplasmid pDF308</plasmid>
    </source>
</reference>
<keyword evidence="1" id="KW-0614">Plasmid</keyword>
<accession>D3PF16</accession>
<dbReference type="AlphaFoldDB" id="D3PF16"/>
<organism evidence="1 2">
    <name type="scientific">Deferribacter desulfuricans (strain DSM 14783 / JCM 11476 / NBRC 101012 / SSM1)</name>
    <dbReference type="NCBI Taxonomy" id="639282"/>
    <lineage>
        <taxon>Bacteria</taxon>
        <taxon>Pseudomonadati</taxon>
        <taxon>Deferribacterota</taxon>
        <taxon>Deferribacteres</taxon>
        <taxon>Deferribacterales</taxon>
        <taxon>Deferribacteraceae</taxon>
        <taxon>Deferribacter</taxon>
    </lineage>
</organism>
<dbReference type="EMBL" id="AP011530">
    <property type="protein sequence ID" value="BAI81808.1"/>
    <property type="molecule type" value="Genomic_DNA"/>
</dbReference>
<proteinExistence type="predicted"/>
<protein>
    <submittedName>
        <fullName evidence="1">Uncharacterized protein</fullName>
    </submittedName>
</protein>
<keyword evidence="2" id="KW-1185">Reference proteome</keyword>
<dbReference type="Proteomes" id="UP000001520">
    <property type="component" value="Plasmid megaplasmid pDF308"/>
</dbReference>
<dbReference type="KEGG" id="ddf:DEFDS_P188"/>
<gene>
    <name evidence="1" type="ordered locus">DEFDS_P188</name>
</gene>
<dbReference type="RefSeq" id="WP_013009024.1">
    <property type="nucleotide sequence ID" value="NC_013940.1"/>
</dbReference>
<sequence length="83" mass="9776">MKTINNDVENNIYCSLDNTVMNVIDEYYDCFIYECSSCGKTLIYIKDSFYDMVKKQKDDDIKSDIYNDINNNNNNINYKLKVG</sequence>
<dbReference type="HOGENOM" id="CLU_2536997_0_0_0"/>
<geneLocation type="plasmid" evidence="1 2">
    <name>megaplasmid pDF308</name>
</geneLocation>
<evidence type="ECO:0000313" key="1">
    <source>
        <dbReference type="EMBL" id="BAI81808.1"/>
    </source>
</evidence>
<evidence type="ECO:0000313" key="2">
    <source>
        <dbReference type="Proteomes" id="UP000001520"/>
    </source>
</evidence>
<name>D3PF16_DEFDS</name>